<gene>
    <name evidence="9" type="ORF">SHM_10710</name>
</gene>
<protein>
    <submittedName>
        <fullName evidence="9">Permease</fullName>
    </submittedName>
</protein>
<feature type="domain" description="ABC3 transporter permease C-terminal" evidence="8">
    <location>
        <begin position="1204"/>
        <end position="1323"/>
    </location>
</feature>
<comment type="subcellular location">
    <subcellularLocation>
        <location evidence="1">Cell membrane</location>
        <topology evidence="1">Multi-pass membrane protein</topology>
    </subcellularLocation>
</comment>
<feature type="transmembrane region" description="Helical" evidence="7">
    <location>
        <begin position="438"/>
        <end position="463"/>
    </location>
</feature>
<feature type="transmembrane region" description="Helical" evidence="7">
    <location>
        <begin position="343"/>
        <end position="364"/>
    </location>
</feature>
<dbReference type="Pfam" id="PF02687">
    <property type="entry name" value="FtsX"/>
    <property type="match status" value="2"/>
</dbReference>
<feature type="transmembrane region" description="Helical" evidence="7">
    <location>
        <begin position="1291"/>
        <end position="1317"/>
    </location>
</feature>
<dbReference type="PANTHER" id="PTHR30572">
    <property type="entry name" value="MEMBRANE COMPONENT OF TRANSPORTER-RELATED"/>
    <property type="match status" value="1"/>
</dbReference>
<evidence type="ECO:0000256" key="1">
    <source>
        <dbReference type="ARBA" id="ARBA00004651"/>
    </source>
</evidence>
<evidence type="ECO:0000256" key="6">
    <source>
        <dbReference type="ARBA" id="ARBA00038076"/>
    </source>
</evidence>
<dbReference type="InterPro" id="IPR003838">
    <property type="entry name" value="ABC3_permease_C"/>
</dbReference>
<proteinExistence type="inferred from homology"/>
<dbReference type="PANTHER" id="PTHR30572:SF4">
    <property type="entry name" value="ABC TRANSPORTER PERMEASE YTRF"/>
    <property type="match status" value="1"/>
</dbReference>
<feature type="transmembrane region" description="Helical" evidence="7">
    <location>
        <begin position="385"/>
        <end position="418"/>
    </location>
</feature>
<evidence type="ECO:0000256" key="3">
    <source>
        <dbReference type="ARBA" id="ARBA00022692"/>
    </source>
</evidence>
<keyword evidence="10" id="KW-1185">Reference proteome</keyword>
<accession>A0ABM8BUR8</accession>
<keyword evidence="3 7" id="KW-0812">Transmembrane</keyword>
<evidence type="ECO:0000256" key="5">
    <source>
        <dbReference type="ARBA" id="ARBA00023136"/>
    </source>
</evidence>
<feature type="transmembrane region" description="Helical" evidence="7">
    <location>
        <begin position="21"/>
        <end position="40"/>
    </location>
</feature>
<keyword evidence="5 7" id="KW-0472">Membrane</keyword>
<reference evidence="9 10" key="1">
    <citation type="journal article" date="2022" name="Front. Microbiol.">
        <title>Male-killing mechanisms vary between Spiroplasma species.</title>
        <authorList>
            <person name="Arai H."/>
            <person name="Inoue M."/>
            <person name="Kageyama D."/>
        </authorList>
    </citation>
    <scope>NUCLEOTIDE SEQUENCE [LARGE SCALE GENOMIC DNA]</scope>
    <source>
        <strain evidence="10">sHm</strain>
    </source>
</reference>
<dbReference type="EMBL" id="AP026933">
    <property type="protein sequence ID" value="BDT03425.1"/>
    <property type="molecule type" value="Genomic_DNA"/>
</dbReference>
<dbReference type="Proteomes" id="UP001163387">
    <property type="component" value="Chromosome"/>
</dbReference>
<organism evidence="9 10">
    <name type="scientific">Spiroplasma ixodetis</name>
    <dbReference type="NCBI Taxonomy" id="2141"/>
    <lineage>
        <taxon>Bacteria</taxon>
        <taxon>Bacillati</taxon>
        <taxon>Mycoplasmatota</taxon>
        <taxon>Mollicutes</taxon>
        <taxon>Entomoplasmatales</taxon>
        <taxon>Spiroplasmataceae</taxon>
        <taxon>Spiroplasma</taxon>
    </lineage>
</organism>
<evidence type="ECO:0000256" key="2">
    <source>
        <dbReference type="ARBA" id="ARBA00022475"/>
    </source>
</evidence>
<evidence type="ECO:0000259" key="8">
    <source>
        <dbReference type="Pfam" id="PF02687"/>
    </source>
</evidence>
<dbReference type="RefSeq" id="WP_281749420.1">
    <property type="nucleotide sequence ID" value="NZ_AP026933.1"/>
</dbReference>
<sequence>MKKQSFLLFKNAFKQAFRNKIQLVGLIVLVLLSSTIFSLMQTSLARISDEYSTLVAKSNLHDFVIDLSNTTLKTVSNKISTSTTAVDEKNDFDINNIANDTGNEFIWDRVEGRTMQLDNNSNPRILKILTYNQDARIDKLIISDGYQIGDSKNPDKTPSWKQVVINKEFAQKNNLHINDTIRVQSDQLGSSLKVSGYDLNDAAYSSYNWLKIVGYGVSADFTTPIIDQTTPIPNKTREGLLYVDPMQFGLSKRLEKNNYIWSYDKANEKITISSDNDREIYFVGKSTIGKINDIKLISQSLRSKYINTIDSDAALVYKLGNNKYTFNNRTATLNATIIGFKSLLIGLLLIVLIITGITVILITYKNIDNSRTQIGILKSLGYSNIKILITSLAYPMVAALIGTILVFLPASGLQVIIVQTFANYFNLDFGRFIFDGLGFIYCLILIFGFLSIIAWVISALTVIKKPIDLIKNESATVNSRFSRIIKTKSINRGFLTRFRLSLFTSSIGKMAAASLTMFLGTTLMTTSIIGPKIMADNKLLSFTGMNYHSLVEYDIPTYNSPYSFYKTYNPNNKDDWTYTSTVDSTTGDTYWHPPRFDNSGPLSDTFVKELLENNINAEAYAPMSDESNPRGAISDLGYTGLTYLNGKMLTKNFLNGLDSSDIKDASVIVGIMVQMAWPNALPMYDTVLKNTNINSFYSENTYNIIRKFYQNYRTTVAMNISGTISKTGKISTNPNDLDITKFKDWANSNIPAYKNASSKGPTFINDIDNLSFDTSDKLYPWHLTNETQLLNNNASEISDKERDSWINKVGIWFGALFYNRMGQTVVQGAYTKSPYFIRQNIAKAYSDPNAPFNVAFNVVPFDKETDELGTYFIGTPEKLFKQNKYLMKVYGLQNQQQLGKPSMMQLYDAGGSSLNPLLEQENSDDSISLVINQTIAKQLNLKINDEFKMSSNGNTMKFKDNNKLKPFDLDKINIDNIVGDSKNVNNVTLLRQQTGYTQVDELKDGAYDNMGINVTNMLKEVTAGKVVNSYNDKISSKTPTYKVVGIYNGYGQPNAYISKTNADKVLSFNKTKEFLFLLFKKEWEDKKTTCDVDFGKLKSFNEYQNFLNQLNDPVIYKLNQIFENENPIFNFKFSNSQSLPDITNSFSTSQMYGDYSAFGLNGGTDGSGTYQGYGAGSAVNITPQDIHHQLLNQITALVDTVLVAFIIFSLIISFFIILLTSNLVIYENRKTIATMKTLGYSDAKITNIVIGMYLPVIAVMFVIGFPVGWIIVKFILNYLAANTTWVLPLFFVWWLPLVVGLIVFGIYATTFIIDWYAMKKINPIKTLNEID</sequence>
<name>A0ABM8BUR8_9MOLU</name>
<dbReference type="InterPro" id="IPR050250">
    <property type="entry name" value="Macrolide_Exporter_MacB"/>
</dbReference>
<evidence type="ECO:0000256" key="7">
    <source>
        <dbReference type="SAM" id="Phobius"/>
    </source>
</evidence>
<feature type="transmembrane region" description="Helical" evidence="7">
    <location>
        <begin position="507"/>
        <end position="529"/>
    </location>
</feature>
<comment type="similarity">
    <text evidence="6">Belongs to the ABC-4 integral membrane protein family.</text>
</comment>
<keyword evidence="4 7" id="KW-1133">Transmembrane helix</keyword>
<feature type="transmembrane region" description="Helical" evidence="7">
    <location>
        <begin position="1247"/>
        <end position="1271"/>
    </location>
</feature>
<feature type="transmembrane region" description="Helical" evidence="7">
    <location>
        <begin position="1201"/>
        <end position="1226"/>
    </location>
</feature>
<evidence type="ECO:0000313" key="10">
    <source>
        <dbReference type="Proteomes" id="UP001163387"/>
    </source>
</evidence>
<keyword evidence="2" id="KW-1003">Cell membrane</keyword>
<feature type="domain" description="ABC3 transporter permease C-terminal" evidence="8">
    <location>
        <begin position="347"/>
        <end position="465"/>
    </location>
</feature>
<evidence type="ECO:0000313" key="9">
    <source>
        <dbReference type="EMBL" id="BDT03425.1"/>
    </source>
</evidence>
<evidence type="ECO:0000256" key="4">
    <source>
        <dbReference type="ARBA" id="ARBA00022989"/>
    </source>
</evidence>